<evidence type="ECO:0000256" key="2">
    <source>
        <dbReference type="ARBA" id="ARBA00022694"/>
    </source>
</evidence>
<feature type="domain" description="Archease" evidence="5">
    <location>
        <begin position="5"/>
        <end position="144"/>
    </location>
</feature>
<evidence type="ECO:0000256" key="4">
    <source>
        <dbReference type="ARBA" id="ARBA00022837"/>
    </source>
</evidence>
<keyword evidence="3" id="KW-0479">Metal-binding</keyword>
<keyword evidence="2" id="KW-0819">tRNA processing</keyword>
<dbReference type="InterPro" id="IPR023572">
    <property type="entry name" value="Archease_dom"/>
</dbReference>
<protein>
    <recommendedName>
        <fullName evidence="5">Archease domain-containing protein</fullName>
    </recommendedName>
</protein>
<proteinExistence type="inferred from homology"/>
<comment type="similarity">
    <text evidence="1">Belongs to the archease family.</text>
</comment>
<dbReference type="EMBL" id="MFTJ01000055">
    <property type="protein sequence ID" value="OGI64311.1"/>
    <property type="molecule type" value="Genomic_DNA"/>
</dbReference>
<dbReference type="GO" id="GO:0008033">
    <property type="term" value="P:tRNA processing"/>
    <property type="evidence" value="ECO:0007669"/>
    <property type="project" value="UniProtKB-KW"/>
</dbReference>
<accession>A0A1F6V3H4</accession>
<evidence type="ECO:0000259" key="5">
    <source>
        <dbReference type="Pfam" id="PF01951"/>
    </source>
</evidence>
<reference evidence="6 7" key="1">
    <citation type="journal article" date="2016" name="Nat. Commun.">
        <title>Thousands of microbial genomes shed light on interconnected biogeochemical processes in an aquifer system.</title>
        <authorList>
            <person name="Anantharaman K."/>
            <person name="Brown C.T."/>
            <person name="Hug L.A."/>
            <person name="Sharon I."/>
            <person name="Castelle C.J."/>
            <person name="Probst A.J."/>
            <person name="Thomas B.C."/>
            <person name="Singh A."/>
            <person name="Wilkins M.J."/>
            <person name="Karaoz U."/>
            <person name="Brodie E.L."/>
            <person name="Williams K.H."/>
            <person name="Hubbard S.S."/>
            <person name="Banfield J.F."/>
        </authorList>
    </citation>
    <scope>NUCLEOTIDE SEQUENCE [LARGE SCALE GENOMIC DNA]</scope>
</reference>
<dbReference type="PANTHER" id="PTHR12682:SF11">
    <property type="entry name" value="PROTEIN ARCHEASE"/>
    <property type="match status" value="1"/>
</dbReference>
<name>A0A1F6V3H4_9BACT</name>
<dbReference type="Pfam" id="PF01951">
    <property type="entry name" value="Archease"/>
    <property type="match status" value="1"/>
</dbReference>
<sequence>MEAFYKFLDHTADVMFVAKAGTLPELFEQCAMATEETMVDIARVKQKVSEKILVEEKSIEQLLSSFLDELVFFKDYKQLMFSKFEIEIAELGGGRGFELKCIAHGEKLDLTRHNPKVDVKAVTMHLFKVEQVSSGWKAQVILDI</sequence>
<dbReference type="Proteomes" id="UP000178700">
    <property type="component" value="Unassembled WGS sequence"/>
</dbReference>
<evidence type="ECO:0000256" key="3">
    <source>
        <dbReference type="ARBA" id="ARBA00022723"/>
    </source>
</evidence>
<dbReference type="InterPro" id="IPR036820">
    <property type="entry name" value="Archease_dom_sf"/>
</dbReference>
<gene>
    <name evidence="6" type="ORF">A2642_02115</name>
</gene>
<comment type="caution">
    <text evidence="6">The sequence shown here is derived from an EMBL/GenBank/DDBJ whole genome shotgun (WGS) entry which is preliminary data.</text>
</comment>
<dbReference type="GO" id="GO:0046872">
    <property type="term" value="F:metal ion binding"/>
    <property type="evidence" value="ECO:0007669"/>
    <property type="project" value="UniProtKB-KW"/>
</dbReference>
<dbReference type="Gene3D" id="3.55.10.10">
    <property type="entry name" value="Archease domain"/>
    <property type="match status" value="1"/>
</dbReference>
<keyword evidence="4" id="KW-0106">Calcium</keyword>
<evidence type="ECO:0000256" key="1">
    <source>
        <dbReference type="ARBA" id="ARBA00007963"/>
    </source>
</evidence>
<dbReference type="AlphaFoldDB" id="A0A1F6V3H4"/>
<dbReference type="PANTHER" id="PTHR12682">
    <property type="entry name" value="ARCHEASE"/>
    <property type="match status" value="1"/>
</dbReference>
<evidence type="ECO:0000313" key="7">
    <source>
        <dbReference type="Proteomes" id="UP000178700"/>
    </source>
</evidence>
<evidence type="ECO:0000313" key="6">
    <source>
        <dbReference type="EMBL" id="OGI64311.1"/>
    </source>
</evidence>
<organism evidence="6 7">
    <name type="scientific">Candidatus Nomurabacteria bacterium RIFCSPHIGHO2_01_FULL_39_10</name>
    <dbReference type="NCBI Taxonomy" id="1801733"/>
    <lineage>
        <taxon>Bacteria</taxon>
        <taxon>Candidatus Nomuraibacteriota</taxon>
    </lineage>
</organism>
<dbReference type="SUPFAM" id="SSF69819">
    <property type="entry name" value="MTH1598-like"/>
    <property type="match status" value="1"/>
</dbReference>
<dbReference type="InterPro" id="IPR002804">
    <property type="entry name" value="Archease"/>
</dbReference>